<evidence type="ECO:0000313" key="6">
    <source>
        <dbReference type="EMBL" id="KPI37219.1"/>
    </source>
</evidence>
<feature type="region of interest" description="Disordered" evidence="4">
    <location>
        <begin position="16"/>
        <end position="82"/>
    </location>
</feature>
<dbReference type="SUPFAM" id="SSF53254">
    <property type="entry name" value="Phosphoglycerate mutase-like"/>
    <property type="match status" value="1"/>
</dbReference>
<evidence type="ECO:0000256" key="1">
    <source>
        <dbReference type="ARBA" id="ARBA00005375"/>
    </source>
</evidence>
<proteinExistence type="inferred from homology"/>
<evidence type="ECO:0000256" key="2">
    <source>
        <dbReference type="ARBA" id="ARBA00012632"/>
    </source>
</evidence>
<dbReference type="GO" id="GO:0009277">
    <property type="term" value="C:fungal-type cell wall"/>
    <property type="evidence" value="ECO:0007669"/>
    <property type="project" value="TreeGrafter"/>
</dbReference>
<dbReference type="InterPro" id="IPR029033">
    <property type="entry name" value="His_PPase_superfam"/>
</dbReference>
<comment type="caution">
    <text evidence="6">The sequence shown here is derived from an EMBL/GenBank/DDBJ whole genome shotgun (WGS) entry which is preliminary data.</text>
</comment>
<dbReference type="GO" id="GO:0016158">
    <property type="term" value="F:inositol hexakisphosphate 3-phosphatase activity"/>
    <property type="evidence" value="ECO:0007669"/>
    <property type="project" value="UniProtKB-EC"/>
</dbReference>
<dbReference type="PROSITE" id="PS00616">
    <property type="entry name" value="HIS_ACID_PHOSPHAT_1"/>
    <property type="match status" value="1"/>
</dbReference>
<comment type="similarity">
    <text evidence="1">Belongs to the histidine acid phosphatase family.</text>
</comment>
<accession>A0A0N0NJZ4</accession>
<keyword evidence="7" id="KW-1185">Reference proteome</keyword>
<dbReference type="PANTHER" id="PTHR20963">
    <property type="entry name" value="MULTIPLE INOSITOL POLYPHOSPHATE PHOSPHATASE-RELATED"/>
    <property type="match status" value="1"/>
</dbReference>
<gene>
    <name evidence="6" type="ORF">AB675_1544</name>
</gene>
<feature type="compositionally biased region" description="Pro residues" evidence="4">
    <location>
        <begin position="24"/>
        <end position="43"/>
    </location>
</feature>
<feature type="compositionally biased region" description="Pro residues" evidence="4">
    <location>
        <begin position="50"/>
        <end position="67"/>
    </location>
</feature>
<protein>
    <recommendedName>
        <fullName evidence="2">3-phytase</fullName>
        <ecNumber evidence="2">3.1.3.8</ecNumber>
    </recommendedName>
</protein>
<reference evidence="6 7" key="1">
    <citation type="submission" date="2015-06" db="EMBL/GenBank/DDBJ databases">
        <title>Draft genome of the ant-associated black yeast Phialophora attae CBS 131958.</title>
        <authorList>
            <person name="Moreno L.F."/>
            <person name="Stielow B.J."/>
            <person name="de Hoog S."/>
            <person name="Vicente V.A."/>
            <person name="Weiss V.A."/>
            <person name="de Vries M."/>
            <person name="Cruz L.M."/>
            <person name="Souza E.M."/>
        </authorList>
    </citation>
    <scope>NUCLEOTIDE SEQUENCE [LARGE SCALE GENOMIC DNA]</scope>
    <source>
        <strain evidence="6 7">CBS 131958</strain>
    </source>
</reference>
<sequence>MKLLLPVLLLANTAVAQGSARQPPNGPPVRHPGPPGGGQPGRPPSSTGHPSPPAPTDPSGPPAPPTGPGGDDFNPLEHLGANSPWFPGPNVFGIPRSAPEGCAVDQAVYISRHGSRYPDPGAYNGWLTLHDKLQNASFTARGPLAFLPDWEPVLDEPDQQLAQLSPGGYEELYTYGVELRTRYPGWYKYGSPFRVFSNDYQRTVDSARLFARGYLGPNATTLGTVHPILASDPSVIANSLATSDSCPTYNDRSGAGYADVWDSIYLPPIAERLNQLIDGDLELTPDNVSNFPYLCGFESQITRRRSPFCDVFTPEEILQYEYRQDLRYWYGTGPGSFNNASVMLPVIEGVVDLLKSGPETPVEGASSGPNITGPLTVAFTHDNQINQLVSSLGIFDEQPALTADSMNSSRIYVSSRNNPMRGTVTFERINCSGELYLRLLLNDAVYPVPSCRSGPGSSCPLDQYNDEVLAGKWEKAGTFESFCDLEEGSVTTSPDGGVTFFTDLTLPAIRSVQP</sequence>
<keyword evidence="5" id="KW-0732">Signal</keyword>
<name>A0A0N0NJZ4_9EURO</name>
<organism evidence="6 7">
    <name type="scientific">Cyphellophora attinorum</name>
    <dbReference type="NCBI Taxonomy" id="1664694"/>
    <lineage>
        <taxon>Eukaryota</taxon>
        <taxon>Fungi</taxon>
        <taxon>Dikarya</taxon>
        <taxon>Ascomycota</taxon>
        <taxon>Pezizomycotina</taxon>
        <taxon>Eurotiomycetes</taxon>
        <taxon>Chaetothyriomycetidae</taxon>
        <taxon>Chaetothyriales</taxon>
        <taxon>Cyphellophoraceae</taxon>
        <taxon>Cyphellophora</taxon>
    </lineage>
</organism>
<dbReference type="RefSeq" id="XP_017997182.1">
    <property type="nucleotide sequence ID" value="XM_018141444.1"/>
</dbReference>
<dbReference type="AlphaFoldDB" id="A0A0N0NJZ4"/>
<dbReference type="Gene3D" id="3.40.50.1240">
    <property type="entry name" value="Phosphoglycerate mutase-like"/>
    <property type="match status" value="1"/>
</dbReference>
<dbReference type="InterPro" id="IPR000560">
    <property type="entry name" value="His_Pase_clade-2"/>
</dbReference>
<dbReference type="EC" id="3.1.3.8" evidence="2"/>
<dbReference type="Pfam" id="PF00328">
    <property type="entry name" value="His_Phos_2"/>
    <property type="match status" value="1"/>
</dbReference>
<dbReference type="InterPro" id="IPR033379">
    <property type="entry name" value="Acid_Pase_AS"/>
</dbReference>
<dbReference type="OrthoDB" id="6509975at2759"/>
<feature type="signal peptide" evidence="5">
    <location>
        <begin position="1"/>
        <end position="20"/>
    </location>
</feature>
<dbReference type="PANTHER" id="PTHR20963:SF23">
    <property type="entry name" value="3-PHYTASE"/>
    <property type="match status" value="1"/>
</dbReference>
<dbReference type="Proteomes" id="UP000038010">
    <property type="component" value="Unassembled WGS sequence"/>
</dbReference>
<keyword evidence="3" id="KW-0378">Hydrolase</keyword>
<dbReference type="GeneID" id="28733324"/>
<dbReference type="EMBL" id="LFJN01000025">
    <property type="protein sequence ID" value="KPI37219.1"/>
    <property type="molecule type" value="Genomic_DNA"/>
</dbReference>
<dbReference type="PROSITE" id="PS00778">
    <property type="entry name" value="HIS_ACID_PHOSPHAT_2"/>
    <property type="match status" value="1"/>
</dbReference>
<evidence type="ECO:0000256" key="3">
    <source>
        <dbReference type="ARBA" id="ARBA00022801"/>
    </source>
</evidence>
<evidence type="ECO:0000313" key="7">
    <source>
        <dbReference type="Proteomes" id="UP000038010"/>
    </source>
</evidence>
<dbReference type="CDD" id="cd07061">
    <property type="entry name" value="HP_HAP_like"/>
    <property type="match status" value="1"/>
</dbReference>
<dbReference type="VEuPathDB" id="FungiDB:AB675_1544"/>
<evidence type="ECO:0000256" key="5">
    <source>
        <dbReference type="SAM" id="SignalP"/>
    </source>
</evidence>
<dbReference type="STRING" id="1664694.A0A0N0NJZ4"/>
<evidence type="ECO:0000256" key="4">
    <source>
        <dbReference type="SAM" id="MobiDB-lite"/>
    </source>
</evidence>
<feature type="chain" id="PRO_5005856819" description="3-phytase" evidence="5">
    <location>
        <begin position="21"/>
        <end position="514"/>
    </location>
</feature>
<dbReference type="GO" id="GO:0003993">
    <property type="term" value="F:acid phosphatase activity"/>
    <property type="evidence" value="ECO:0007669"/>
    <property type="project" value="TreeGrafter"/>
</dbReference>